<sequence length="456" mass="52013">MIAWLKSLVRDSSFPFKDILHSAYNALPPSIAYGKVYRDMLRLFQESESWDRRTYEDHQNSRLSQLIKHAYDNVPYYREVFDEHGLAPRDIQTVSDLKKLPLLTSDTIKSRWDDFAAKNVSQFQREMSHTSGSTGPALYFYFDKTTIPVERAQAMRHLLWLGYKAGDKIAVIKGQPLQTTEKMFKYLRGAKELRVSLAEPTEENLRQIAEALAQYRPAFIRGWPSSIYTIARWISENRRQIPRPKYIVTSSENLYPYMKKRIEESFDAPVADAYGQSEFVAYALQCAYRKAYHVQMETSIVEFIPYRGNLCEIVGTCLWNTAMPFIRYKTGDLAIKGGEPCPCGRQSDTIAEVIGRTSDIVFRDETSGAISPISSCSFYDSEEIKEAQILIEDDGAVRVRIAPRNSPLGALHIRIKEEIAKCLDVPYEKIIVEEVQAIQPAESGKKALVVGRSPSL</sequence>
<gene>
    <name evidence="1" type="ORF">ENV54_03755</name>
</gene>
<reference evidence="1" key="1">
    <citation type="journal article" date="2020" name="mSystems">
        <title>Genome- and Community-Level Interaction Insights into Carbon Utilization and Element Cycling Functions of Hydrothermarchaeota in Hydrothermal Sediment.</title>
        <authorList>
            <person name="Zhou Z."/>
            <person name="Liu Y."/>
            <person name="Xu W."/>
            <person name="Pan J."/>
            <person name="Luo Z.H."/>
            <person name="Li M."/>
        </authorList>
    </citation>
    <scope>NUCLEOTIDE SEQUENCE [LARGE SCALE GENOMIC DNA]</scope>
    <source>
        <strain evidence="1">SpSt-769</strain>
    </source>
</reference>
<dbReference type="GO" id="GO:0016874">
    <property type="term" value="F:ligase activity"/>
    <property type="evidence" value="ECO:0007669"/>
    <property type="project" value="UniProtKB-KW"/>
</dbReference>
<evidence type="ECO:0000313" key="1">
    <source>
        <dbReference type="EMBL" id="HGH60397.1"/>
    </source>
</evidence>
<protein>
    <submittedName>
        <fullName evidence="1">Phenylacetate--CoA ligase family protein</fullName>
    </submittedName>
</protein>
<dbReference type="AlphaFoldDB" id="A0A7C4EWC6"/>
<dbReference type="SUPFAM" id="SSF56801">
    <property type="entry name" value="Acetyl-CoA synthetase-like"/>
    <property type="match status" value="1"/>
</dbReference>
<comment type="caution">
    <text evidence="1">The sequence shown here is derived from an EMBL/GenBank/DDBJ whole genome shotgun (WGS) entry which is preliminary data.</text>
</comment>
<dbReference type="InterPro" id="IPR053158">
    <property type="entry name" value="CapK_Type1_Caps_Biosynth"/>
</dbReference>
<dbReference type="Gene3D" id="3.40.50.12780">
    <property type="entry name" value="N-terminal domain of ligase-like"/>
    <property type="match status" value="1"/>
</dbReference>
<name>A0A7C4EWC6_9BACT</name>
<organism evidence="1">
    <name type="scientific">Desulfomonile tiedjei</name>
    <dbReference type="NCBI Taxonomy" id="2358"/>
    <lineage>
        <taxon>Bacteria</taxon>
        <taxon>Pseudomonadati</taxon>
        <taxon>Thermodesulfobacteriota</taxon>
        <taxon>Desulfomonilia</taxon>
        <taxon>Desulfomonilales</taxon>
        <taxon>Desulfomonilaceae</taxon>
        <taxon>Desulfomonile</taxon>
    </lineage>
</organism>
<dbReference type="EMBL" id="DTGT01000118">
    <property type="protein sequence ID" value="HGH60397.1"/>
    <property type="molecule type" value="Genomic_DNA"/>
</dbReference>
<dbReference type="InterPro" id="IPR042099">
    <property type="entry name" value="ANL_N_sf"/>
</dbReference>
<dbReference type="PANTHER" id="PTHR36932:SF1">
    <property type="entry name" value="CAPSULAR POLYSACCHARIDE BIOSYNTHESIS PROTEIN"/>
    <property type="match status" value="1"/>
</dbReference>
<proteinExistence type="predicted"/>
<accession>A0A7C4EWC6</accession>
<keyword evidence="1" id="KW-0436">Ligase</keyword>
<dbReference type="PANTHER" id="PTHR36932">
    <property type="entry name" value="CAPSULAR POLYSACCHARIDE BIOSYNTHESIS PROTEIN"/>
    <property type="match status" value="1"/>
</dbReference>